<dbReference type="EMBL" id="CAAJGR010000118">
    <property type="protein sequence ID" value="VHO04911.1"/>
    <property type="molecule type" value="Genomic_DNA"/>
</dbReference>
<dbReference type="InterPro" id="IPR050194">
    <property type="entry name" value="Glycosyltransferase_grp1"/>
</dbReference>
<reference evidence="3" key="1">
    <citation type="submission" date="2019-04" db="EMBL/GenBank/DDBJ databases">
        <authorList>
            <person name="Brambilla D."/>
        </authorList>
    </citation>
    <scope>NUCLEOTIDE SEQUENCE</scope>
    <source>
        <strain evidence="3">BAL1</strain>
    </source>
</reference>
<organism evidence="3">
    <name type="scientific">Rheinheimera sp. BAL341</name>
    <dbReference type="NCBI Taxonomy" id="1708203"/>
    <lineage>
        <taxon>Bacteria</taxon>
        <taxon>Pseudomonadati</taxon>
        <taxon>Pseudomonadota</taxon>
        <taxon>Gammaproteobacteria</taxon>
        <taxon>Chromatiales</taxon>
        <taxon>Chromatiaceae</taxon>
        <taxon>Rheinheimera</taxon>
    </lineage>
</organism>
<dbReference type="GO" id="GO:0016757">
    <property type="term" value="F:glycosyltransferase activity"/>
    <property type="evidence" value="ECO:0007669"/>
    <property type="project" value="UniProtKB-ARBA"/>
</dbReference>
<evidence type="ECO:0000259" key="2">
    <source>
        <dbReference type="Pfam" id="PF13439"/>
    </source>
</evidence>
<keyword evidence="3" id="KW-0808">Transferase</keyword>
<dbReference type="InterPro" id="IPR017522">
    <property type="entry name" value="Sugar_tfrase_PEP-CTERM_Stp2"/>
</dbReference>
<dbReference type="NCBIfam" id="TIGR03088">
    <property type="entry name" value="stp2"/>
    <property type="match status" value="1"/>
</dbReference>
<dbReference type="InterPro" id="IPR001296">
    <property type="entry name" value="Glyco_trans_1"/>
</dbReference>
<sequence length="385" mass="42475">MTNAVTPPIHIVHLLWHFSTGGLENGVVNLINQLPADRFVHSIVSLTGHDAQFAARITTANVQFYSLNKGPGHDWGTFRRLNTLLKSLRPDVLHSRNLATLELQLIGWWRKVPLRLHGEHGWDTSDIGGSNKKNRWLRRLFQPFVQRFICLSSESERYLTQIIGIAPSRVERICNGVQSEKFSSASPVSLPLPGAITVAEPIIFASVGRLASVKNQALLLHAFALLLQQQADLAARCALVLVGDGPCRTQLTQLCEQLQLQNNVLFTGNRDDVAGLMHSFSVFVLPSLAEGISNTLLEAMAAGTPVIATDVGGNADLLPAPLLQRNLVPSNDSQALMQAMAQYVQQPELLKTDAVLVKNHCLAHFSLDTMVNSYRKLYEMTRMQT</sequence>
<dbReference type="AlphaFoldDB" id="A0A486XSP6"/>
<dbReference type="InterPro" id="IPR028098">
    <property type="entry name" value="Glyco_trans_4-like_N"/>
</dbReference>
<feature type="domain" description="Glycosyltransferase subfamily 4-like N-terminal" evidence="2">
    <location>
        <begin position="21"/>
        <end position="180"/>
    </location>
</feature>
<feature type="domain" description="Glycosyl transferase family 1" evidence="1">
    <location>
        <begin position="200"/>
        <end position="350"/>
    </location>
</feature>
<dbReference type="Gene3D" id="3.40.50.2000">
    <property type="entry name" value="Glycogen Phosphorylase B"/>
    <property type="match status" value="2"/>
</dbReference>
<evidence type="ECO:0000259" key="1">
    <source>
        <dbReference type="Pfam" id="PF00534"/>
    </source>
</evidence>
<evidence type="ECO:0000313" key="3">
    <source>
        <dbReference type="EMBL" id="VHO04911.1"/>
    </source>
</evidence>
<proteinExistence type="predicted"/>
<gene>
    <name evidence="3" type="ORF">BAL341_2187</name>
</gene>
<accession>A0A486XSP6</accession>
<dbReference type="Pfam" id="PF13439">
    <property type="entry name" value="Glyco_transf_4"/>
    <property type="match status" value="1"/>
</dbReference>
<dbReference type="Pfam" id="PF00534">
    <property type="entry name" value="Glycos_transf_1"/>
    <property type="match status" value="1"/>
</dbReference>
<protein>
    <submittedName>
        <fullName evidence="3">FIG040338: Glycosyl transferase</fullName>
    </submittedName>
</protein>
<dbReference type="SUPFAM" id="SSF53756">
    <property type="entry name" value="UDP-Glycosyltransferase/glycogen phosphorylase"/>
    <property type="match status" value="1"/>
</dbReference>
<name>A0A486XSP6_9GAMM</name>
<dbReference type="PANTHER" id="PTHR45947:SF3">
    <property type="entry name" value="SULFOQUINOVOSYL TRANSFERASE SQD2"/>
    <property type="match status" value="1"/>
</dbReference>
<dbReference type="PANTHER" id="PTHR45947">
    <property type="entry name" value="SULFOQUINOVOSYL TRANSFERASE SQD2"/>
    <property type="match status" value="1"/>
</dbReference>